<dbReference type="RefSeq" id="XP_025362935.1">
    <property type="nucleotide sequence ID" value="XM_025505810.1"/>
</dbReference>
<dbReference type="Proteomes" id="UP000245884">
    <property type="component" value="Unassembled WGS sequence"/>
</dbReference>
<feature type="compositionally biased region" description="Pro residues" evidence="4">
    <location>
        <begin position="54"/>
        <end position="79"/>
    </location>
</feature>
<gene>
    <name evidence="5" type="ORF">BDZ90DRAFT_231311</name>
</gene>
<dbReference type="GO" id="GO:0012506">
    <property type="term" value="C:vesicle membrane"/>
    <property type="evidence" value="ECO:0007669"/>
    <property type="project" value="TreeGrafter"/>
</dbReference>
<dbReference type="InterPro" id="IPR018502">
    <property type="entry name" value="Annexin_repeat"/>
</dbReference>
<evidence type="ECO:0000313" key="5">
    <source>
        <dbReference type="EMBL" id="PWN28323.1"/>
    </source>
</evidence>
<dbReference type="GO" id="GO:0005509">
    <property type="term" value="F:calcium ion binding"/>
    <property type="evidence" value="ECO:0007669"/>
    <property type="project" value="InterPro"/>
</dbReference>
<dbReference type="AlphaFoldDB" id="A0A316UWM8"/>
<comment type="similarity">
    <text evidence="1">Belongs to the annexin family.</text>
</comment>
<dbReference type="Pfam" id="PF00191">
    <property type="entry name" value="Annexin"/>
    <property type="match status" value="4"/>
</dbReference>
<dbReference type="Gene3D" id="1.10.220.10">
    <property type="entry name" value="Annexin"/>
    <property type="match status" value="4"/>
</dbReference>
<dbReference type="GO" id="GO:0005634">
    <property type="term" value="C:nucleus"/>
    <property type="evidence" value="ECO:0007669"/>
    <property type="project" value="TreeGrafter"/>
</dbReference>
<name>A0A316UWM8_9BASI</name>
<evidence type="ECO:0000256" key="1">
    <source>
        <dbReference type="ARBA" id="ARBA00007831"/>
    </source>
</evidence>
<dbReference type="PANTHER" id="PTHR10502">
    <property type="entry name" value="ANNEXIN"/>
    <property type="match status" value="1"/>
</dbReference>
<proteinExistence type="inferred from homology"/>
<dbReference type="STRING" id="1569628.A0A316UWM8"/>
<organism evidence="5 6">
    <name type="scientific">Jaminaea rosea</name>
    <dbReference type="NCBI Taxonomy" id="1569628"/>
    <lineage>
        <taxon>Eukaryota</taxon>
        <taxon>Fungi</taxon>
        <taxon>Dikarya</taxon>
        <taxon>Basidiomycota</taxon>
        <taxon>Ustilaginomycotina</taxon>
        <taxon>Exobasidiomycetes</taxon>
        <taxon>Microstromatales</taxon>
        <taxon>Microstromatales incertae sedis</taxon>
        <taxon>Jaminaea</taxon>
    </lineage>
</organism>
<dbReference type="GO" id="GO:0001786">
    <property type="term" value="F:phosphatidylserine binding"/>
    <property type="evidence" value="ECO:0007669"/>
    <property type="project" value="TreeGrafter"/>
</dbReference>
<dbReference type="SUPFAM" id="SSF47874">
    <property type="entry name" value="Annexin"/>
    <property type="match status" value="1"/>
</dbReference>
<sequence>MAYPNYGHGAPNYPPPQQGGYGYGAPPPQQHGYGAPPPQHGGGFFGGHGGHAPPAGPPPPQQHYGAPPPQAHYGAPPPQQSGNLVYLGVPVPAPPPAQPSPPPPGFNANAAVESIRKATQGMGTDEKRLIETLAPLDAWQMNAVFHTFKATTGKDLLSELESETSGWFEAILRAKVLGPVGYDVWLVHRACDGAGTHEDILNEVLLCRTNAEMWSLKQAYRAMYGKDMERIVEGDLSLKTKRLFTMALQCQRTEDWAPVDQGLVQHDVKELKSAARGAGTDEIKICSILTQRSTPHLRAVAHAYGHKTHALRDMVRSEFSGHMEDALLYIVATVEGQGPYGVERDANLIEASMAGMGTKDERLVYRLARAHWDRARFEEIKRYYGATIHKKGLAHRVNGETSGDYKRMLLAIVGN</sequence>
<dbReference type="PANTHER" id="PTHR10502:SF102">
    <property type="entry name" value="ANNEXIN B11"/>
    <property type="match status" value="1"/>
</dbReference>
<dbReference type="EMBL" id="KZ819665">
    <property type="protein sequence ID" value="PWN28323.1"/>
    <property type="molecule type" value="Genomic_DNA"/>
</dbReference>
<dbReference type="GO" id="GO:0005886">
    <property type="term" value="C:plasma membrane"/>
    <property type="evidence" value="ECO:0007669"/>
    <property type="project" value="TreeGrafter"/>
</dbReference>
<keyword evidence="2" id="KW-0677">Repeat</keyword>
<evidence type="ECO:0000256" key="2">
    <source>
        <dbReference type="ARBA" id="ARBA00022737"/>
    </source>
</evidence>
<dbReference type="SMART" id="SM00335">
    <property type="entry name" value="ANX"/>
    <property type="match status" value="4"/>
</dbReference>
<dbReference type="InterPro" id="IPR037104">
    <property type="entry name" value="Annexin_sf"/>
</dbReference>
<feature type="region of interest" description="Disordered" evidence="4">
    <location>
        <begin position="1"/>
        <end position="83"/>
    </location>
</feature>
<keyword evidence="3" id="KW-0041">Annexin</keyword>
<dbReference type="GO" id="GO:0005737">
    <property type="term" value="C:cytoplasm"/>
    <property type="evidence" value="ECO:0007669"/>
    <property type="project" value="TreeGrafter"/>
</dbReference>
<dbReference type="GeneID" id="37027633"/>
<dbReference type="PROSITE" id="PS51897">
    <property type="entry name" value="ANNEXIN_2"/>
    <property type="match status" value="3"/>
</dbReference>
<evidence type="ECO:0000313" key="6">
    <source>
        <dbReference type="Proteomes" id="UP000245884"/>
    </source>
</evidence>
<dbReference type="InterPro" id="IPR001464">
    <property type="entry name" value="Annexin"/>
</dbReference>
<dbReference type="PRINTS" id="PR00196">
    <property type="entry name" value="ANNEXIN"/>
</dbReference>
<evidence type="ECO:0000256" key="3">
    <source>
        <dbReference type="ARBA" id="ARBA00023216"/>
    </source>
</evidence>
<reference evidence="5 6" key="1">
    <citation type="journal article" date="2018" name="Mol. Biol. Evol.">
        <title>Broad Genomic Sampling Reveals a Smut Pathogenic Ancestry of the Fungal Clade Ustilaginomycotina.</title>
        <authorList>
            <person name="Kijpornyongpan T."/>
            <person name="Mondo S.J."/>
            <person name="Barry K."/>
            <person name="Sandor L."/>
            <person name="Lee J."/>
            <person name="Lipzen A."/>
            <person name="Pangilinan J."/>
            <person name="LaButti K."/>
            <person name="Hainaut M."/>
            <person name="Henrissat B."/>
            <person name="Grigoriev I.V."/>
            <person name="Spatafora J.W."/>
            <person name="Aime M.C."/>
        </authorList>
    </citation>
    <scope>NUCLEOTIDE SEQUENCE [LARGE SCALE GENOMIC DNA]</scope>
    <source>
        <strain evidence="5 6">MCA 5214</strain>
    </source>
</reference>
<dbReference type="GO" id="GO:0005544">
    <property type="term" value="F:calcium-dependent phospholipid binding"/>
    <property type="evidence" value="ECO:0007669"/>
    <property type="project" value="InterPro"/>
</dbReference>
<dbReference type="OrthoDB" id="37886at2759"/>
<feature type="compositionally biased region" description="Gly residues" evidence="4">
    <location>
        <begin position="40"/>
        <end position="50"/>
    </location>
</feature>
<accession>A0A316UWM8</accession>
<keyword evidence="6" id="KW-1185">Reference proteome</keyword>
<protein>
    <submittedName>
        <fullName evidence="5">Annexin</fullName>
    </submittedName>
</protein>
<evidence type="ECO:0000256" key="4">
    <source>
        <dbReference type="SAM" id="MobiDB-lite"/>
    </source>
</evidence>
<feature type="compositionally biased region" description="Pro residues" evidence="4">
    <location>
        <begin position="25"/>
        <end position="39"/>
    </location>
</feature>